<dbReference type="AlphaFoldDB" id="A0A0K3CBY0"/>
<evidence type="ECO:0000313" key="1">
    <source>
        <dbReference type="EMBL" id="CTR07254.1"/>
    </source>
</evidence>
<sequence length="269" mass="29505">MAAFDQVPYRPHPDAKYYFVGLLKWNMEMPASLLEKFAALIQSGHGHGAIHFQALTTSLRECVRLVSSREIFSVNQLPTEQQLWDMVRDNYILPGNLMPNVGGLHSLLKPEIGRRVARMHGTTKGSGALSAALLPVGALRRASRTQVRRFDRTDVRGQAHRDAVDKGAGGLQVVEGLGVVETLEGQAECRPSMRAASYFSGIEAWRRNTINYLDQQCAYLAATGHQGGIHLQALNTTLTECGSLVRDEIIVSTGGLPTAEQLWDVVSNN</sequence>
<reference evidence="1 2" key="1">
    <citation type="submission" date="2015-07" db="EMBL/GenBank/DDBJ databases">
        <authorList>
            <person name="Cajimat M.N.B."/>
            <person name="Milazzo M.L."/>
            <person name="Fulhorst C.F."/>
        </authorList>
    </citation>
    <scope>NUCLEOTIDE SEQUENCE [LARGE SCALE GENOMIC DNA]</scope>
    <source>
        <strain evidence="1">Single colony</strain>
    </source>
</reference>
<proteinExistence type="predicted"/>
<keyword evidence="2" id="KW-1185">Reference proteome</keyword>
<gene>
    <name evidence="1" type="primary">FGENESH: predicted gene_6.37</name>
    <name evidence="1" type="ORF">BN2166_0031150</name>
</gene>
<evidence type="ECO:0000313" key="2">
    <source>
        <dbReference type="Proteomes" id="UP000199069"/>
    </source>
</evidence>
<organism evidence="1 2">
    <name type="scientific">Rhodotorula toruloides</name>
    <name type="common">Yeast</name>
    <name type="synonym">Rhodosporidium toruloides</name>
    <dbReference type="NCBI Taxonomy" id="5286"/>
    <lineage>
        <taxon>Eukaryota</taxon>
        <taxon>Fungi</taxon>
        <taxon>Dikarya</taxon>
        <taxon>Basidiomycota</taxon>
        <taxon>Pucciniomycotina</taxon>
        <taxon>Microbotryomycetes</taxon>
        <taxon>Sporidiobolales</taxon>
        <taxon>Sporidiobolaceae</taxon>
        <taxon>Rhodotorula</taxon>
    </lineage>
</organism>
<protein>
    <submittedName>
        <fullName evidence="1">FGENESH: predicted gene_6.37 protein</fullName>
    </submittedName>
</protein>
<dbReference type="EMBL" id="CWKI01000006">
    <property type="protein sequence ID" value="CTR07254.1"/>
    <property type="molecule type" value="Genomic_DNA"/>
</dbReference>
<feature type="non-terminal residue" evidence="1">
    <location>
        <position position="269"/>
    </location>
</feature>
<accession>A0A0K3CBY0</accession>
<dbReference type="Proteomes" id="UP000199069">
    <property type="component" value="Unassembled WGS sequence"/>
</dbReference>
<name>A0A0K3CBY0_RHOTO</name>